<feature type="compositionally biased region" description="Acidic residues" evidence="1">
    <location>
        <begin position="725"/>
        <end position="734"/>
    </location>
</feature>
<feature type="compositionally biased region" description="Polar residues" evidence="1">
    <location>
        <begin position="527"/>
        <end position="540"/>
    </location>
</feature>
<comment type="caution">
    <text evidence="2">The sequence shown here is derived from an EMBL/GenBank/DDBJ whole genome shotgun (WGS) entry which is preliminary data.</text>
</comment>
<feature type="region of interest" description="Disordered" evidence="1">
    <location>
        <begin position="491"/>
        <end position="1073"/>
    </location>
</feature>
<sequence length="1073" mass="117763">MRMPPQRSPSRSRPYSRHRRRLRNTMAEQQKEMPPVLPHQPPSESIEPEMPTPNTPVTEPDHTETARQGIEFGEKEREEPKQGEQGSIPGEDEGTYSVTSTKKSKKEKKKKKRESASLPDEPSTAADASFDAENVEQSALEVIYTGDVEPSETVPEDQPATGVDDTGILEPSNPEQPPTAAAEDLWPSPTSQKKKGKKDKRNKKKQETVELQDDNVYSRAETAEQIPAEAPEAPFTPEDVTATDKEAGVAAEEIPAEPSKEAEPEQAVPADKEEPPPESQQLEPTGTEVIAENETEIPSPAQVAEFESKQNDMVEVEDQAASVPAEGAIDSAEQPAGSHSAEPVSDDVKETMEAQPEETWAIPSKKKKKDKKKKASLRDEPTAAAPETEEQHSLTDAATPTTIEPGHDSTVENVEGQQATEKMPEEPGEDFWAVSTKKGKKKGKRGKSSKDMSTTLPLETAEPKEELVHPVDEGLATPLDNVQTGEDLAVPPAAEEGISVLPDDISIAPEPVQPSISLDPFDVPSDAENTAENSTANGANDANELADLGLDPPADEALRKAQEESEDRLRRQALEQDSDLTLAEDLFGDRPKEIAPESPSTKKSKGKKKSLQRAIPDENEDIPEPATDTMGLTAEEQESEGGLQEEPSALEKSRYDEMLLNRSSSKKKNKKKRKDTISLEPEELKSKDTVKEVQSEAETEKSTLVQKQDTAPTDTMDAVNQNLEEQAETEEPPEEFPIVFVDHGPGVIGDFADTPRIEELREETKQLEEPSGEDIWAAPLSKKDKKKNKKKKEAQEKAVAGEYQDEELAAPEQPLPTPEPAVVEPRISEAPAPVVACEAEDPDESWSTTLKKGKKGKKSERRSQYPPEEQPADVEEKASEKVKDEADENRKDEEKQTEEKAEVKDTEEKTADEVETKESSPNMEEVASVPAPEPTPIISIDEKPREISLPPKTSKIASIFPNLERASFKRPVPRPSSEKLTESKEWWKHPKEVAEDETIGTDASRASAIQVSEAPLAEDAQSLRDSGHAATEQRTGNSAHWQDEKGEPDLSTAGKKMHRKTPPVEASSQDRPS</sequence>
<keyword evidence="3" id="KW-1185">Reference proteome</keyword>
<evidence type="ECO:0000313" key="3">
    <source>
        <dbReference type="Proteomes" id="UP000283841"/>
    </source>
</evidence>
<feature type="compositionally biased region" description="Basic and acidic residues" evidence="1">
    <location>
        <begin position="682"/>
        <end position="701"/>
    </location>
</feature>
<feature type="compositionally biased region" description="Polar residues" evidence="1">
    <location>
        <begin position="411"/>
        <end position="420"/>
    </location>
</feature>
<dbReference type="EMBL" id="RCNU01000001">
    <property type="protein sequence ID" value="RWQ99889.1"/>
    <property type="molecule type" value="Genomic_DNA"/>
</dbReference>
<dbReference type="Proteomes" id="UP000283841">
    <property type="component" value="Unassembled WGS sequence"/>
</dbReference>
<feature type="compositionally biased region" description="Basic residues" evidence="1">
    <location>
        <begin position="602"/>
        <end position="611"/>
    </location>
</feature>
<dbReference type="AlphaFoldDB" id="A0A443I706"/>
<feature type="compositionally biased region" description="Basic residues" evidence="1">
    <location>
        <begin position="783"/>
        <end position="792"/>
    </location>
</feature>
<feature type="compositionally biased region" description="Basic residues" evidence="1">
    <location>
        <begin position="664"/>
        <end position="674"/>
    </location>
</feature>
<protein>
    <submittedName>
        <fullName evidence="2">Uncharacterized protein</fullName>
    </submittedName>
</protein>
<feature type="compositionally biased region" description="Basic and acidic residues" evidence="1">
    <location>
        <begin position="874"/>
        <end position="918"/>
    </location>
</feature>
<dbReference type="VEuPathDB" id="FungiDB:C8Q69DRAFT_40596"/>
<name>A0A443I706_BYSSP</name>
<feature type="compositionally biased region" description="Polar residues" evidence="1">
    <location>
        <begin position="702"/>
        <end position="723"/>
    </location>
</feature>
<feature type="region of interest" description="Disordered" evidence="1">
    <location>
        <begin position="1"/>
        <end position="467"/>
    </location>
</feature>
<dbReference type="GeneID" id="39597377"/>
<feature type="compositionally biased region" description="Basic residues" evidence="1">
    <location>
        <begin position="14"/>
        <end position="23"/>
    </location>
</feature>
<feature type="compositionally biased region" description="Basic residues" evidence="1">
    <location>
        <begin position="192"/>
        <end position="204"/>
    </location>
</feature>
<feature type="compositionally biased region" description="Low complexity" evidence="1">
    <location>
        <begin position="223"/>
        <end position="238"/>
    </location>
</feature>
<reference evidence="2 3" key="1">
    <citation type="journal article" date="2018" name="Front. Microbiol.">
        <title>Genomic and genetic insights into a cosmopolitan fungus, Paecilomyces variotii (Eurotiales).</title>
        <authorList>
            <person name="Urquhart A.S."/>
            <person name="Mondo S.J."/>
            <person name="Makela M.R."/>
            <person name="Hane J.K."/>
            <person name="Wiebenga A."/>
            <person name="He G."/>
            <person name="Mihaltcheva S."/>
            <person name="Pangilinan J."/>
            <person name="Lipzen A."/>
            <person name="Barry K."/>
            <person name="de Vries R.P."/>
            <person name="Grigoriev I.V."/>
            <person name="Idnurm A."/>
        </authorList>
    </citation>
    <scope>NUCLEOTIDE SEQUENCE [LARGE SCALE GENOMIC DNA]</scope>
    <source>
        <strain evidence="2 3">CBS 101075</strain>
    </source>
</reference>
<organism evidence="2 3">
    <name type="scientific">Byssochlamys spectabilis</name>
    <name type="common">Paecilomyces variotii</name>
    <dbReference type="NCBI Taxonomy" id="264951"/>
    <lineage>
        <taxon>Eukaryota</taxon>
        <taxon>Fungi</taxon>
        <taxon>Dikarya</taxon>
        <taxon>Ascomycota</taxon>
        <taxon>Pezizomycotina</taxon>
        <taxon>Eurotiomycetes</taxon>
        <taxon>Eurotiomycetidae</taxon>
        <taxon>Eurotiales</taxon>
        <taxon>Thermoascaceae</taxon>
        <taxon>Paecilomyces</taxon>
    </lineage>
</organism>
<dbReference type="STRING" id="264951.A0A443I706"/>
<dbReference type="RefSeq" id="XP_028489534.1">
    <property type="nucleotide sequence ID" value="XM_028628100.1"/>
</dbReference>
<feature type="compositionally biased region" description="Basic and acidic residues" evidence="1">
    <location>
        <begin position="649"/>
        <end position="659"/>
    </location>
</feature>
<feature type="compositionally biased region" description="Basic residues" evidence="1">
    <location>
        <begin position="851"/>
        <end position="860"/>
    </location>
</feature>
<evidence type="ECO:0000256" key="1">
    <source>
        <dbReference type="SAM" id="MobiDB-lite"/>
    </source>
</evidence>
<accession>A0A443I706</accession>
<evidence type="ECO:0000313" key="2">
    <source>
        <dbReference type="EMBL" id="RWQ99889.1"/>
    </source>
</evidence>
<feature type="compositionally biased region" description="Basic and acidic residues" evidence="1">
    <location>
        <begin position="753"/>
        <end position="768"/>
    </location>
</feature>
<feature type="compositionally biased region" description="Basic residues" evidence="1">
    <location>
        <begin position="437"/>
        <end position="447"/>
    </location>
</feature>
<feature type="compositionally biased region" description="Low complexity" evidence="1">
    <location>
        <begin position="1"/>
        <end position="13"/>
    </location>
</feature>
<feature type="compositionally biased region" description="Basic residues" evidence="1">
    <location>
        <begin position="102"/>
        <end position="113"/>
    </location>
</feature>
<proteinExistence type="predicted"/>
<feature type="compositionally biased region" description="Basic and acidic residues" evidence="1">
    <location>
        <begin position="72"/>
        <end position="82"/>
    </location>
</feature>
<feature type="compositionally biased region" description="Basic and acidic residues" evidence="1">
    <location>
        <begin position="556"/>
        <end position="574"/>
    </location>
</feature>
<gene>
    <name evidence="2" type="ORF">C8Q69DRAFT_40596</name>
</gene>
<feature type="compositionally biased region" description="Basic and acidic residues" evidence="1">
    <location>
        <begin position="976"/>
        <end position="993"/>
    </location>
</feature>
<feature type="compositionally biased region" description="Basic residues" evidence="1">
    <location>
        <begin position="364"/>
        <end position="375"/>
    </location>
</feature>